<dbReference type="RefSeq" id="WP_309481522.1">
    <property type="nucleotide sequence ID" value="NZ_CP133720.1"/>
</dbReference>
<dbReference type="PANTHER" id="PTHR42770:SF18">
    <property type="entry name" value="ARGININE_AGMATINE ANTIPORTER"/>
    <property type="match status" value="1"/>
</dbReference>
<gene>
    <name evidence="10" type="ORF">RF679_15455</name>
</gene>
<evidence type="ECO:0000256" key="1">
    <source>
        <dbReference type="ARBA" id="ARBA00004651"/>
    </source>
</evidence>
<dbReference type="InterPro" id="IPR050367">
    <property type="entry name" value="APC_superfamily"/>
</dbReference>
<comment type="subcellular location">
    <subcellularLocation>
        <location evidence="1">Cell membrane</location>
        <topology evidence="1">Multi-pass membrane protein</topology>
    </subcellularLocation>
</comment>
<evidence type="ECO:0000256" key="7">
    <source>
        <dbReference type="ARBA" id="ARBA00023136"/>
    </source>
</evidence>
<evidence type="ECO:0000256" key="5">
    <source>
        <dbReference type="ARBA" id="ARBA00022692"/>
    </source>
</evidence>
<evidence type="ECO:0000256" key="9">
    <source>
        <dbReference type="SAM" id="Phobius"/>
    </source>
</evidence>
<feature type="transmembrane region" description="Helical" evidence="9">
    <location>
        <begin position="102"/>
        <end position="126"/>
    </location>
</feature>
<feature type="transmembrane region" description="Helical" evidence="9">
    <location>
        <begin position="404"/>
        <end position="421"/>
    </location>
</feature>
<feature type="transmembrane region" description="Helical" evidence="9">
    <location>
        <begin position="340"/>
        <end position="359"/>
    </location>
</feature>
<keyword evidence="7 9" id="KW-0472">Membrane</keyword>
<feature type="transmembrane region" description="Helical" evidence="9">
    <location>
        <begin position="138"/>
        <end position="158"/>
    </location>
</feature>
<keyword evidence="5 9" id="KW-0812">Transmembrane</keyword>
<evidence type="ECO:0000256" key="3">
    <source>
        <dbReference type="ARBA" id="ARBA00021069"/>
    </source>
</evidence>
<evidence type="ECO:0000256" key="8">
    <source>
        <dbReference type="ARBA" id="ARBA00045636"/>
    </source>
</evidence>
<feature type="transmembrane region" description="Helical" evidence="9">
    <location>
        <begin position="41"/>
        <end position="62"/>
    </location>
</feature>
<feature type="transmembrane region" description="Helical" evidence="9">
    <location>
        <begin position="7"/>
        <end position="29"/>
    </location>
</feature>
<keyword evidence="6 9" id="KW-1133">Transmembrane helix</keyword>
<evidence type="ECO:0000256" key="2">
    <source>
        <dbReference type="ARBA" id="ARBA00008220"/>
    </source>
</evidence>
<dbReference type="PANTHER" id="PTHR42770">
    <property type="entry name" value="AMINO ACID TRANSPORTER-RELATED"/>
    <property type="match status" value="1"/>
</dbReference>
<dbReference type="Proteomes" id="UP001181355">
    <property type="component" value="Chromosome"/>
</dbReference>
<dbReference type="PIRSF" id="PIRSF006060">
    <property type="entry name" value="AA_transporter"/>
    <property type="match status" value="1"/>
</dbReference>
<feature type="transmembrane region" description="Helical" evidence="9">
    <location>
        <begin position="170"/>
        <end position="190"/>
    </location>
</feature>
<keyword evidence="4" id="KW-1003">Cell membrane</keyword>
<accession>A0ABY9RGP0</accession>
<protein>
    <recommendedName>
        <fullName evidence="3">Arginine/agmatine antiporter</fullName>
    </recommendedName>
</protein>
<name>A0ABY9RGP0_9BURK</name>
<proteinExistence type="inferred from homology"/>
<keyword evidence="11" id="KW-1185">Reference proteome</keyword>
<feature type="transmembrane region" description="Helical" evidence="9">
    <location>
        <begin position="243"/>
        <end position="265"/>
    </location>
</feature>
<comment type="similarity">
    <text evidence="2">Belongs to the amino acid-polyamine-organocation (APC) superfamily. Basic amino acid/polyamine antiporter (APA) (TC 2.A.3.2) family.</text>
</comment>
<dbReference type="InterPro" id="IPR002293">
    <property type="entry name" value="AA/rel_permease1"/>
</dbReference>
<feature type="transmembrane region" description="Helical" evidence="9">
    <location>
        <begin position="365"/>
        <end position="392"/>
    </location>
</feature>
<feature type="transmembrane region" description="Helical" evidence="9">
    <location>
        <begin position="293"/>
        <end position="313"/>
    </location>
</feature>
<dbReference type="Pfam" id="PF13520">
    <property type="entry name" value="AA_permease_2"/>
    <property type="match status" value="1"/>
</dbReference>
<dbReference type="Gene3D" id="1.20.1740.10">
    <property type="entry name" value="Amino acid/polyamine transporter I"/>
    <property type="match status" value="1"/>
</dbReference>
<sequence>MSDQTKPLGFWMCTALIIGNIIGMGIFMLPASLAPYGWNAFLGWAVTLLGCVMIALVFANLARAFPQDDGPYAYFRRAFIPNEGELPSAPWRKGVGELASFFALWSYWVSIWITNATVAIGVVGYLSSFVPTLNQASWFAPTASLGLIWFFVAINIFGARTSGHVQMVTVIIKLMPMLGVLLLGAYVLLFEPVLFQQYVPTQAPSLAGTTAAATIAMFAMLGVESATIPAGKVNDPRRTIPRATMVGTMLAAFIYIGVSAIPLLLLPSNELAQSSAPFVDLFQRYLPGQMSQWIALFVIVSGLGALNGWTLLVGEMTASMASHGVFPAALAKSNRHGAPAIALVLTAALASVMILMNYSRSLAQGFTFLSVMVTAANMPLYAFGTAALFVFWKRGQLQSTSPRLLVAAAVFAMLYIVWVSVGIGSESLLWVSVLGLAGLPVYWGTRWWSSRS</sequence>
<feature type="transmembrane region" description="Helical" evidence="9">
    <location>
        <begin position="427"/>
        <end position="445"/>
    </location>
</feature>
<evidence type="ECO:0000313" key="11">
    <source>
        <dbReference type="Proteomes" id="UP001181355"/>
    </source>
</evidence>
<comment type="function">
    <text evidence="8">Major component of the acid-resistance (AR) system allowing enteric pathogens to survive the acidic environment in the stomach. Exchanges extracellular arginine for its intracellular decarboxylation product agmatine (Agm) thereby expelling intracellular protons. Probably undergoes several conformational states in order to translocate the substrate across the membrane; keeps the substrate accessible to only 1 side of the membrane at a time by opening and closing 3 membrane-internal gates.</text>
</comment>
<dbReference type="EMBL" id="CP133720">
    <property type="protein sequence ID" value="WMW80029.1"/>
    <property type="molecule type" value="Genomic_DNA"/>
</dbReference>
<evidence type="ECO:0000256" key="6">
    <source>
        <dbReference type="ARBA" id="ARBA00022989"/>
    </source>
</evidence>
<feature type="transmembrane region" description="Helical" evidence="9">
    <location>
        <begin position="202"/>
        <end position="223"/>
    </location>
</feature>
<evidence type="ECO:0000313" key="10">
    <source>
        <dbReference type="EMBL" id="WMW80029.1"/>
    </source>
</evidence>
<evidence type="ECO:0000256" key="4">
    <source>
        <dbReference type="ARBA" id="ARBA00022475"/>
    </source>
</evidence>
<reference evidence="10" key="1">
    <citation type="submission" date="2023-09" db="EMBL/GenBank/DDBJ databases">
        <title>Undibacterium sp. 20NA77.5 isolated from freshwater.</title>
        <authorList>
            <person name="Le V."/>
            <person name="Ko S.-R."/>
            <person name="Ahn C.-Y."/>
            <person name="Oh H.-M."/>
        </authorList>
    </citation>
    <scope>NUCLEOTIDE SEQUENCE</scope>
    <source>
        <strain evidence="10">20NA77.5</strain>
    </source>
</reference>
<organism evidence="10 11">
    <name type="scientific">Undibacterium cyanobacteriorum</name>
    <dbReference type="NCBI Taxonomy" id="3073561"/>
    <lineage>
        <taxon>Bacteria</taxon>
        <taxon>Pseudomonadati</taxon>
        <taxon>Pseudomonadota</taxon>
        <taxon>Betaproteobacteria</taxon>
        <taxon>Burkholderiales</taxon>
        <taxon>Oxalobacteraceae</taxon>
        <taxon>Undibacterium</taxon>
    </lineage>
</organism>